<keyword evidence="3" id="KW-0732">Signal</keyword>
<dbReference type="InterPro" id="IPR008758">
    <property type="entry name" value="Peptidase_S28"/>
</dbReference>
<dbReference type="OMA" id="CERFDVY"/>
<evidence type="ECO:0000256" key="1">
    <source>
        <dbReference type="ARBA" id="ARBA00011079"/>
    </source>
</evidence>
<dbReference type="HOGENOM" id="CLU_023630_1_0_1"/>
<organism evidence="6 7">
    <name type="scientific">Marssonina brunnea f. sp. multigermtubi (strain MB_m1)</name>
    <name type="common">Marssonina leaf spot fungus</name>
    <dbReference type="NCBI Taxonomy" id="1072389"/>
    <lineage>
        <taxon>Eukaryota</taxon>
        <taxon>Fungi</taxon>
        <taxon>Dikarya</taxon>
        <taxon>Ascomycota</taxon>
        <taxon>Pezizomycotina</taxon>
        <taxon>Leotiomycetes</taxon>
        <taxon>Helotiales</taxon>
        <taxon>Drepanopezizaceae</taxon>
        <taxon>Drepanopeziza</taxon>
    </lineage>
</organism>
<keyword evidence="2 6" id="KW-0645">Protease</keyword>
<keyword evidence="5" id="KW-0325">Glycoprotein</keyword>
<dbReference type="Gene3D" id="3.40.50.1820">
    <property type="entry name" value="alpha/beta hydrolase"/>
    <property type="match status" value="2"/>
</dbReference>
<dbReference type="RefSeq" id="XP_007289761.1">
    <property type="nucleotide sequence ID" value="XM_007289699.1"/>
</dbReference>
<dbReference type="OrthoDB" id="1735038at2759"/>
<dbReference type="GO" id="GO:0070008">
    <property type="term" value="F:serine-type exopeptidase activity"/>
    <property type="evidence" value="ECO:0007669"/>
    <property type="project" value="InterPro"/>
</dbReference>
<dbReference type="Proteomes" id="UP000006753">
    <property type="component" value="Unassembled WGS sequence"/>
</dbReference>
<dbReference type="Pfam" id="PF05577">
    <property type="entry name" value="Peptidase_S28"/>
    <property type="match status" value="1"/>
</dbReference>
<proteinExistence type="inferred from homology"/>
<dbReference type="eggNOG" id="KOG2182">
    <property type="taxonomic scope" value="Eukaryota"/>
</dbReference>
<dbReference type="PANTHER" id="PTHR11010">
    <property type="entry name" value="PROTEASE S28 PRO-X CARBOXYPEPTIDASE-RELATED"/>
    <property type="match status" value="1"/>
</dbReference>
<keyword evidence="4" id="KW-0378">Hydrolase</keyword>
<evidence type="ECO:0000256" key="5">
    <source>
        <dbReference type="ARBA" id="ARBA00023180"/>
    </source>
</evidence>
<dbReference type="FunFam" id="3.40.50.1820:FF:000165">
    <property type="entry name" value="Serine peptidase, putative"/>
    <property type="match status" value="1"/>
</dbReference>
<keyword evidence="7" id="KW-1185">Reference proteome</keyword>
<dbReference type="InParanoid" id="K1WQJ8"/>
<dbReference type="SUPFAM" id="SSF53474">
    <property type="entry name" value="alpha/beta-Hydrolases"/>
    <property type="match status" value="1"/>
</dbReference>
<dbReference type="GO" id="GO:0006508">
    <property type="term" value="P:proteolysis"/>
    <property type="evidence" value="ECO:0007669"/>
    <property type="project" value="UniProtKB-KW"/>
</dbReference>
<dbReference type="GeneID" id="18757807"/>
<evidence type="ECO:0000256" key="4">
    <source>
        <dbReference type="ARBA" id="ARBA00022801"/>
    </source>
</evidence>
<evidence type="ECO:0000313" key="6">
    <source>
        <dbReference type="EMBL" id="EKD19920.1"/>
    </source>
</evidence>
<protein>
    <submittedName>
        <fullName evidence="6">Putative endoprotease</fullName>
    </submittedName>
</protein>
<dbReference type="KEGG" id="mbe:MBM_01872"/>
<evidence type="ECO:0000256" key="2">
    <source>
        <dbReference type="ARBA" id="ARBA00022670"/>
    </source>
</evidence>
<gene>
    <name evidence="6" type="ORF">MBM_01872</name>
</gene>
<dbReference type="InterPro" id="IPR029058">
    <property type="entry name" value="AB_hydrolase_fold"/>
</dbReference>
<evidence type="ECO:0000256" key="3">
    <source>
        <dbReference type="ARBA" id="ARBA00022729"/>
    </source>
</evidence>
<dbReference type="EMBL" id="JH921430">
    <property type="protein sequence ID" value="EKD19920.1"/>
    <property type="molecule type" value="Genomic_DNA"/>
</dbReference>
<dbReference type="AlphaFoldDB" id="K1WQJ8"/>
<comment type="similarity">
    <text evidence="1">Belongs to the peptidase S28 family.</text>
</comment>
<reference evidence="6 7" key="1">
    <citation type="journal article" date="2012" name="BMC Genomics">
        <title>Sequencing the genome of Marssonina brunnea reveals fungus-poplar co-evolution.</title>
        <authorList>
            <person name="Zhu S."/>
            <person name="Cao Y.-Z."/>
            <person name="Jiang C."/>
            <person name="Tan B.-Y."/>
            <person name="Wang Z."/>
            <person name="Feng S."/>
            <person name="Zhang L."/>
            <person name="Su X.-H."/>
            <person name="Brejova B."/>
            <person name="Vinar T."/>
            <person name="Xu M."/>
            <person name="Wang M.-X."/>
            <person name="Zhang S.-G."/>
            <person name="Huang M.-R."/>
            <person name="Wu R."/>
            <person name="Zhou Y."/>
        </authorList>
    </citation>
    <scope>NUCLEOTIDE SEQUENCE [LARGE SCALE GENOMIC DNA]</scope>
    <source>
        <strain evidence="6 7">MB_m1</strain>
    </source>
</reference>
<sequence length="549" mass="61041">MKTSILAAATALASFVTGKNDFRSLGRLLPPLENGDVHAEAFAAAAVTTTGSAFFTQLLDHDDPSKGTFQQKYWWNSEFWAGPGSPVVFFTPGEAAAAPYGSYLTNVTVSGLFAQEVQGAVILFEHRYYGDSSPYDTLDAETLQLLTLHQSMQDFTYFANTAALPFDINHSSNANKAPWVFTGGSYSGALAAWTEKLFPGTFWAYHASSAPVEAIYDYWQYFAPIQEGMPKNCSSVSISLTEVHHNLTVEKDITAVVEHMDKVFMKGTDAEKLALKTQFGLESLEHNDDVMGVLEYGPWLWQSNSFSTGYSDFFQFCDAIEGVEAGAAVTPDANGIGLEKALPNYAKWVNETQIPGSCQNYGYTDERETKCFDTYDETNILFTDRGVNNVALLQWQWMLCNEPFGYWQDGAPRHETTIVSRLITGDYWQRQCGLFFPTVNGFTYASNISADNNVHQVNKHTEGWRLEDTTRLIWTNGQYDPWKTSGMSSEYRPGGPFPGTEAAPLQIIPGGFHCSDLRLKNGQYNAGAQQVIDNEVAQIVKWVAEYQKK</sequence>
<dbReference type="PANTHER" id="PTHR11010:SF23">
    <property type="entry name" value="SERINE PEPTIDASE"/>
    <property type="match status" value="1"/>
</dbReference>
<accession>K1WQJ8</accession>
<name>K1WQJ8_MARBU</name>
<dbReference type="GO" id="GO:0008239">
    <property type="term" value="F:dipeptidyl-peptidase activity"/>
    <property type="evidence" value="ECO:0007669"/>
    <property type="project" value="TreeGrafter"/>
</dbReference>
<evidence type="ECO:0000313" key="7">
    <source>
        <dbReference type="Proteomes" id="UP000006753"/>
    </source>
</evidence>